<dbReference type="InterPro" id="IPR036236">
    <property type="entry name" value="Znf_C2H2_sf"/>
</dbReference>
<dbReference type="GO" id="GO:0008270">
    <property type="term" value="F:zinc ion binding"/>
    <property type="evidence" value="ECO:0007669"/>
    <property type="project" value="UniProtKB-KW"/>
</dbReference>
<feature type="region of interest" description="Disordered" evidence="2">
    <location>
        <begin position="26"/>
        <end position="81"/>
    </location>
</feature>
<evidence type="ECO:0000313" key="5">
    <source>
        <dbReference type="WBParaSite" id="Csp11.Scaffold629.g9674.t1"/>
    </source>
</evidence>
<protein>
    <submittedName>
        <fullName evidence="5">C2H2-type domain-containing protein</fullName>
    </submittedName>
</protein>
<proteinExistence type="predicted"/>
<feature type="compositionally biased region" description="Acidic residues" evidence="2">
    <location>
        <begin position="55"/>
        <end position="71"/>
    </location>
</feature>
<keyword evidence="1" id="KW-0863">Zinc-finger</keyword>
<evidence type="ECO:0000256" key="1">
    <source>
        <dbReference type="PROSITE-ProRule" id="PRU00042"/>
    </source>
</evidence>
<dbReference type="WBParaSite" id="Csp11.Scaffold629.g9674.t1">
    <property type="protein sequence ID" value="Csp11.Scaffold629.g9674.t1"/>
    <property type="gene ID" value="Csp11.Scaffold629.g9674"/>
</dbReference>
<keyword evidence="4" id="KW-1185">Reference proteome</keyword>
<keyword evidence="1" id="KW-0479">Metal-binding</keyword>
<dbReference type="eggNOG" id="KOG1721">
    <property type="taxonomic scope" value="Eukaryota"/>
</dbReference>
<dbReference type="Gene3D" id="3.30.160.60">
    <property type="entry name" value="Classic Zinc Finger"/>
    <property type="match status" value="1"/>
</dbReference>
<dbReference type="PROSITE" id="PS00028">
    <property type="entry name" value="ZINC_FINGER_C2H2_1"/>
    <property type="match status" value="1"/>
</dbReference>
<keyword evidence="1" id="KW-0862">Zinc</keyword>
<feature type="domain" description="C2H2-type" evidence="3">
    <location>
        <begin position="115"/>
        <end position="142"/>
    </location>
</feature>
<feature type="compositionally biased region" description="Basic residues" evidence="2">
    <location>
        <begin position="39"/>
        <end position="49"/>
    </location>
</feature>
<dbReference type="AlphaFoldDB" id="A0A1I7UIJ5"/>
<organism evidence="4 5">
    <name type="scientific">Caenorhabditis tropicalis</name>
    <dbReference type="NCBI Taxonomy" id="1561998"/>
    <lineage>
        <taxon>Eukaryota</taxon>
        <taxon>Metazoa</taxon>
        <taxon>Ecdysozoa</taxon>
        <taxon>Nematoda</taxon>
        <taxon>Chromadorea</taxon>
        <taxon>Rhabditida</taxon>
        <taxon>Rhabditina</taxon>
        <taxon>Rhabditomorpha</taxon>
        <taxon>Rhabditoidea</taxon>
        <taxon>Rhabditidae</taxon>
        <taxon>Peloderinae</taxon>
        <taxon>Caenorhabditis</taxon>
    </lineage>
</organism>
<dbReference type="STRING" id="1561998.A0A1I7UIJ5"/>
<feature type="compositionally biased region" description="Basic and acidic residues" evidence="2">
    <location>
        <begin position="27"/>
        <end position="38"/>
    </location>
</feature>
<dbReference type="Proteomes" id="UP000095282">
    <property type="component" value="Unplaced"/>
</dbReference>
<dbReference type="SUPFAM" id="SSF57667">
    <property type="entry name" value="beta-beta-alpha zinc fingers"/>
    <property type="match status" value="1"/>
</dbReference>
<name>A0A1I7UIJ5_9PELO</name>
<accession>A0A1I7UIJ5</accession>
<dbReference type="InterPro" id="IPR013087">
    <property type="entry name" value="Znf_C2H2_type"/>
</dbReference>
<sequence length="250" mass="28828">MWIFDFDSFRGKSSFKLKKNGGYAIAKRKEEKSPEKTRAKTKKGPLTRKKKEEVVVSEEFDSSDDSEEYLEPETPVPSKKKYPLIQDESEISSSAFFVEEEFEGEMSEDRDIASRQCRICFKVFATRDKLRRHATAHQGDPETFCGVCKVPIKYKYNLKNHLYKCLESRRKDFEPSRLNAAYPGFLDDCQKAALDPTIPLPSLDKFPYKMDKNGLVSGYDANLDITLDLMAGKNNREYNVDNLIKKVIDE</sequence>
<reference evidence="5" key="1">
    <citation type="submission" date="2016-11" db="UniProtKB">
        <authorList>
            <consortium name="WormBaseParasite"/>
        </authorList>
    </citation>
    <scope>IDENTIFICATION</scope>
</reference>
<evidence type="ECO:0000313" key="4">
    <source>
        <dbReference type="Proteomes" id="UP000095282"/>
    </source>
</evidence>
<evidence type="ECO:0000259" key="3">
    <source>
        <dbReference type="PROSITE" id="PS50157"/>
    </source>
</evidence>
<evidence type="ECO:0000256" key="2">
    <source>
        <dbReference type="SAM" id="MobiDB-lite"/>
    </source>
</evidence>
<dbReference type="PROSITE" id="PS50157">
    <property type="entry name" value="ZINC_FINGER_C2H2_2"/>
    <property type="match status" value="1"/>
</dbReference>